<name>A0A9W6LND3_9FUSO</name>
<feature type="active site" evidence="11">
    <location>
        <position position="238"/>
    </location>
</feature>
<reference evidence="13" key="1">
    <citation type="submission" date="2022-12" db="EMBL/GenBank/DDBJ databases">
        <title>Reference genome sequencing for broad-spectrum identification of bacterial and archaeal isolates by mass spectrometry.</title>
        <authorList>
            <person name="Sekiguchi Y."/>
            <person name="Tourlousse D.M."/>
        </authorList>
    </citation>
    <scope>NUCLEOTIDE SEQUENCE</scope>
    <source>
        <strain evidence="13">10succ1</strain>
    </source>
</reference>
<keyword evidence="14" id="KW-1185">Reference proteome</keyword>
<feature type="binding site" evidence="11">
    <location>
        <begin position="314"/>
        <end position="317"/>
    </location>
    <ligand>
        <name>ATP</name>
        <dbReference type="ChEBI" id="CHEBI:30616"/>
    </ligand>
</feature>
<dbReference type="EC" id="2.7.1.21" evidence="10"/>
<comment type="cofactor">
    <cofactor evidence="11">
        <name>Mg(2+)</name>
        <dbReference type="ChEBI" id="CHEBI:18420"/>
    </cofactor>
</comment>
<dbReference type="GO" id="GO:0009102">
    <property type="term" value="P:biotin biosynthetic process"/>
    <property type="evidence" value="ECO:0007669"/>
    <property type="project" value="UniProtKB-UniRule"/>
</dbReference>
<dbReference type="PROSITE" id="PS00603">
    <property type="entry name" value="TK_CELLULAR_TYPE"/>
    <property type="match status" value="1"/>
</dbReference>
<comment type="subunit">
    <text evidence="10">Homotetramer.</text>
</comment>
<feature type="binding site" evidence="10">
    <location>
        <position position="191"/>
    </location>
    <ligand>
        <name>Zn(2+)</name>
        <dbReference type="ChEBI" id="CHEBI:29105"/>
    </ligand>
</feature>
<dbReference type="PANTHER" id="PTHR11441:SF0">
    <property type="entry name" value="THYMIDINE KINASE, CYTOSOLIC"/>
    <property type="match status" value="1"/>
</dbReference>
<dbReference type="GO" id="GO:0004797">
    <property type="term" value="F:thymidine kinase activity"/>
    <property type="evidence" value="ECO:0007669"/>
    <property type="project" value="UniProtKB-UniRule"/>
</dbReference>
<evidence type="ECO:0000256" key="11">
    <source>
        <dbReference type="HAMAP-Rule" id="MF_00336"/>
    </source>
</evidence>
<dbReference type="AlphaFoldDB" id="A0A9W6LND3"/>
<dbReference type="FunFam" id="3.30.60.20:FF:000026">
    <property type="entry name" value="Thymidine kinase"/>
    <property type="match status" value="1"/>
</dbReference>
<feature type="binding site" evidence="10">
    <location>
        <position position="150"/>
    </location>
    <ligand>
        <name>Zn(2+)</name>
        <dbReference type="ChEBI" id="CHEBI:29105"/>
    </ligand>
</feature>
<keyword evidence="9 10" id="KW-0067">ATP-binding</keyword>
<evidence type="ECO:0000256" key="7">
    <source>
        <dbReference type="ARBA" id="ARBA00022777"/>
    </source>
</evidence>
<protein>
    <recommendedName>
        <fullName evidence="10 11">Multifunctional fusion protein</fullName>
    </recommendedName>
    <domain>
        <recommendedName>
            <fullName evidence="11">ATP-dependent dethiobiotin synthetase BioD</fullName>
            <ecNumber evidence="11">6.3.3.3</ecNumber>
        </recommendedName>
        <alternativeName>
            <fullName evidence="11">DTB synthetase</fullName>
        </alternativeName>
        <alternativeName>
            <fullName evidence="11">Dethiobiotin synthase</fullName>
            <shortName evidence="11">DTBS</shortName>
        </alternativeName>
    </domain>
    <domain>
        <recommendedName>
            <fullName evidence="10">Thymidine kinase</fullName>
            <ecNumber evidence="10">2.7.1.21</ecNumber>
        </recommendedName>
    </domain>
</protein>
<feature type="binding site" evidence="11">
    <location>
        <position position="242"/>
    </location>
    <ligand>
        <name>substrate</name>
    </ligand>
</feature>
<keyword evidence="11" id="KW-0093">Biotin biosynthesis</keyword>
<evidence type="ECO:0000256" key="2">
    <source>
        <dbReference type="ARBA" id="ARBA00022490"/>
    </source>
</evidence>
<proteinExistence type="inferred from homology"/>
<dbReference type="CDD" id="cd03109">
    <property type="entry name" value="DTBS"/>
    <property type="match status" value="1"/>
</dbReference>
<evidence type="ECO:0000256" key="10">
    <source>
        <dbReference type="HAMAP-Rule" id="MF_00124"/>
    </source>
</evidence>
<evidence type="ECO:0000313" key="14">
    <source>
        <dbReference type="Proteomes" id="UP001144471"/>
    </source>
</evidence>
<dbReference type="PANTHER" id="PTHR11441">
    <property type="entry name" value="THYMIDINE KINASE"/>
    <property type="match status" value="1"/>
</dbReference>
<evidence type="ECO:0000256" key="12">
    <source>
        <dbReference type="RuleBase" id="RU004165"/>
    </source>
</evidence>
<comment type="function">
    <text evidence="11">Catalyzes a mechanistically unusual reaction, the ATP-dependent insertion of CO2 between the N7 and N8 nitrogen atoms of 7,8-diaminopelargonic acid (DAPA, also called 7,8-diammoniononanoate) to form a ureido ring.</text>
</comment>
<evidence type="ECO:0000256" key="6">
    <source>
        <dbReference type="ARBA" id="ARBA00022741"/>
    </source>
</evidence>
<dbReference type="InterPro" id="IPR004472">
    <property type="entry name" value="DTB_synth_BioD"/>
</dbReference>
<feature type="active site" description="Proton acceptor" evidence="10">
    <location>
        <position position="94"/>
    </location>
</feature>
<feature type="binding site" evidence="10">
    <location>
        <begin position="17"/>
        <end position="24"/>
    </location>
    <ligand>
        <name>ATP</name>
        <dbReference type="ChEBI" id="CHEBI:30616"/>
    </ligand>
</feature>
<comment type="subcellular location">
    <subcellularLocation>
        <location evidence="10">Cytoplasm</location>
    </subcellularLocation>
</comment>
<keyword evidence="3 10" id="KW-0237">DNA synthesis</keyword>
<comment type="catalytic activity">
    <reaction evidence="10">
        <text>thymidine + ATP = dTMP + ADP + H(+)</text>
        <dbReference type="Rhea" id="RHEA:19129"/>
        <dbReference type="ChEBI" id="CHEBI:15378"/>
        <dbReference type="ChEBI" id="CHEBI:17748"/>
        <dbReference type="ChEBI" id="CHEBI:30616"/>
        <dbReference type="ChEBI" id="CHEBI:63528"/>
        <dbReference type="ChEBI" id="CHEBI:456216"/>
        <dbReference type="EC" id="2.7.1.21"/>
    </reaction>
</comment>
<dbReference type="Gene3D" id="3.30.60.20">
    <property type="match status" value="1"/>
</dbReference>
<dbReference type="GO" id="GO:0046104">
    <property type="term" value="P:thymidine metabolic process"/>
    <property type="evidence" value="ECO:0007669"/>
    <property type="project" value="TreeGrafter"/>
</dbReference>
<dbReference type="HAMAP" id="MF_00336">
    <property type="entry name" value="BioD"/>
    <property type="match status" value="1"/>
</dbReference>
<dbReference type="Pfam" id="PF00265">
    <property type="entry name" value="TK"/>
    <property type="match status" value="1"/>
</dbReference>
<keyword evidence="4 10" id="KW-0808">Transferase</keyword>
<organism evidence="13 14">
    <name type="scientific">Propionigenium maris DSM 9537</name>
    <dbReference type="NCBI Taxonomy" id="1123000"/>
    <lineage>
        <taxon>Bacteria</taxon>
        <taxon>Fusobacteriati</taxon>
        <taxon>Fusobacteriota</taxon>
        <taxon>Fusobacteriia</taxon>
        <taxon>Fusobacteriales</taxon>
        <taxon>Fusobacteriaceae</taxon>
        <taxon>Propionigenium</taxon>
    </lineage>
</organism>
<dbReference type="GO" id="GO:0071897">
    <property type="term" value="P:DNA biosynthetic process"/>
    <property type="evidence" value="ECO:0007669"/>
    <property type="project" value="UniProtKB-KW"/>
</dbReference>
<evidence type="ECO:0000256" key="8">
    <source>
        <dbReference type="ARBA" id="ARBA00022833"/>
    </source>
</evidence>
<comment type="subunit">
    <text evidence="11">Homodimer.</text>
</comment>
<comment type="similarity">
    <text evidence="11">Belongs to the dethiobiotin synthetase family.</text>
</comment>
<dbReference type="RefSeq" id="WP_281835692.1">
    <property type="nucleotide sequence ID" value="NZ_BSDY01000008.1"/>
</dbReference>
<dbReference type="NCBIfam" id="NF003296">
    <property type="entry name" value="PRK04296.1-1"/>
    <property type="match status" value="1"/>
</dbReference>
<dbReference type="InterPro" id="IPR001267">
    <property type="entry name" value="Thymidine_kinase"/>
</dbReference>
<keyword evidence="5 10" id="KW-0479">Metal-binding</keyword>
<accession>A0A9W6LND3</accession>
<dbReference type="Proteomes" id="UP001144471">
    <property type="component" value="Unassembled WGS sequence"/>
</dbReference>
<keyword evidence="6 10" id="KW-0547">Nucleotide-binding</keyword>
<dbReference type="InterPro" id="IPR027417">
    <property type="entry name" value="P-loop_NTPase"/>
</dbReference>
<feature type="binding site" evidence="11">
    <location>
        <begin position="376"/>
        <end position="377"/>
    </location>
    <ligand>
        <name>ATP</name>
        <dbReference type="ChEBI" id="CHEBI:30616"/>
    </ligand>
</feature>
<comment type="similarity">
    <text evidence="1 10 12">Belongs to the thymidine kinase family.</text>
</comment>
<keyword evidence="7 10" id="KW-0418">Kinase</keyword>
<keyword evidence="11" id="KW-0460">Magnesium</keyword>
<feature type="binding site" evidence="10">
    <location>
        <position position="188"/>
    </location>
    <ligand>
        <name>Zn(2+)</name>
        <dbReference type="ChEBI" id="CHEBI:29105"/>
    </ligand>
</feature>
<comment type="pathway">
    <text evidence="11">Cofactor biosynthesis; biotin biosynthesis; biotin from 7,8-diaminononanoate: step 1/2.</text>
</comment>
<dbReference type="GO" id="GO:0000287">
    <property type="term" value="F:magnesium ion binding"/>
    <property type="evidence" value="ECO:0007669"/>
    <property type="project" value="UniProtKB-UniRule"/>
</dbReference>
<comment type="caution">
    <text evidence="13">The sequence shown here is derived from an EMBL/GenBank/DDBJ whole genome shotgun (WGS) entry which is preliminary data.</text>
</comment>
<comment type="caution">
    <text evidence="11">Lacks conserved residue(s) required for the propagation of feature annotation.</text>
</comment>
<evidence type="ECO:0000256" key="5">
    <source>
        <dbReference type="ARBA" id="ARBA00022723"/>
    </source>
</evidence>
<feature type="binding site" evidence="10">
    <location>
        <position position="153"/>
    </location>
    <ligand>
        <name>Zn(2+)</name>
        <dbReference type="ChEBI" id="CHEBI:29105"/>
    </ligand>
</feature>
<evidence type="ECO:0000256" key="4">
    <source>
        <dbReference type="ARBA" id="ARBA00022679"/>
    </source>
</evidence>
<dbReference type="GO" id="GO:0005524">
    <property type="term" value="F:ATP binding"/>
    <property type="evidence" value="ECO:0007669"/>
    <property type="project" value="UniProtKB-UniRule"/>
</dbReference>
<dbReference type="GO" id="GO:0004141">
    <property type="term" value="F:dethiobiotin synthase activity"/>
    <property type="evidence" value="ECO:0007669"/>
    <property type="project" value="UniProtKB-UniRule"/>
</dbReference>
<dbReference type="EMBL" id="BSDY01000008">
    <property type="protein sequence ID" value="GLI56507.1"/>
    <property type="molecule type" value="Genomic_DNA"/>
</dbReference>
<keyword evidence="2 10" id="KW-0963">Cytoplasm</keyword>
<dbReference type="Pfam" id="PF13500">
    <property type="entry name" value="AAA_26"/>
    <property type="match status" value="1"/>
</dbReference>
<dbReference type="GO" id="GO:0008270">
    <property type="term" value="F:zinc ion binding"/>
    <property type="evidence" value="ECO:0007669"/>
    <property type="project" value="UniProtKB-UniRule"/>
</dbReference>
<dbReference type="GO" id="GO:0005829">
    <property type="term" value="C:cytosol"/>
    <property type="evidence" value="ECO:0007669"/>
    <property type="project" value="TreeGrafter"/>
</dbReference>
<feature type="binding site" evidence="11">
    <location>
        <position position="217"/>
    </location>
    <ligand>
        <name>Mg(2+)</name>
        <dbReference type="ChEBI" id="CHEBI:18420"/>
    </ligand>
</feature>
<dbReference type="HAMAP" id="MF_00124">
    <property type="entry name" value="Thymidine_kinase"/>
    <property type="match status" value="1"/>
</dbReference>
<comment type="catalytic activity">
    <reaction evidence="11">
        <text>(7R,8S)-7,8-diammoniononanoate + CO2 + ATP = (4R,5S)-dethiobiotin + ADP + phosphate + 3 H(+)</text>
        <dbReference type="Rhea" id="RHEA:15805"/>
        <dbReference type="ChEBI" id="CHEBI:15378"/>
        <dbReference type="ChEBI" id="CHEBI:16526"/>
        <dbReference type="ChEBI" id="CHEBI:30616"/>
        <dbReference type="ChEBI" id="CHEBI:43474"/>
        <dbReference type="ChEBI" id="CHEBI:149469"/>
        <dbReference type="ChEBI" id="CHEBI:149473"/>
        <dbReference type="ChEBI" id="CHEBI:456216"/>
        <dbReference type="EC" id="6.3.3.3"/>
    </reaction>
</comment>
<feature type="binding site" evidence="11">
    <location>
        <position position="314"/>
    </location>
    <ligand>
        <name>Mg(2+)</name>
        <dbReference type="ChEBI" id="CHEBI:18420"/>
    </ligand>
</feature>
<dbReference type="SUPFAM" id="SSF52540">
    <property type="entry name" value="P-loop containing nucleoside triphosphate hydrolases"/>
    <property type="match status" value="2"/>
</dbReference>
<feature type="binding site" evidence="11">
    <location>
        <position position="255"/>
    </location>
    <ligand>
        <name>Mg(2+)</name>
        <dbReference type="ChEBI" id="CHEBI:18420"/>
    </ligand>
</feature>
<dbReference type="NCBIfam" id="TIGR00347">
    <property type="entry name" value="bioD"/>
    <property type="match status" value="1"/>
</dbReference>
<dbReference type="InterPro" id="IPR020633">
    <property type="entry name" value="Thymidine_kinase_CS"/>
</dbReference>
<evidence type="ECO:0000256" key="3">
    <source>
        <dbReference type="ARBA" id="ARBA00022634"/>
    </source>
</evidence>
<evidence type="ECO:0000256" key="9">
    <source>
        <dbReference type="ARBA" id="ARBA00022840"/>
    </source>
</evidence>
<feature type="binding site" evidence="11">
    <location>
        <position position="255"/>
    </location>
    <ligand>
        <name>ATP</name>
        <dbReference type="ChEBI" id="CHEBI:30616"/>
    </ligand>
</feature>
<sequence>MHFLLTEGMGWIEVVTGSMFSGKSEELIRRLRRARYGNQKVVAFKHSSDKRYDDTKVASHSQLTIEGVPAVSVEEMERLFFERYSDAEIIGIDEVQFFGEPVVEFCEKLANMGKRVIVAGLDQDFRGEPFKPMDALMAKAEYVDKFNAVCAVCGNPASRSQRLVNGEPAYYDDPIVLVGASEAYEPRCRKCHIVRDRSANEGKLYFIVGTNTEIGKTYATLNLMREEMKSGKKVGALKPVETGRETFPENLEGSDSYAYAKLLNKEIEDVNIFFYTKPMSPHVASELDGEKVCLKTIKDRIDAGLQENDVLFVEGAGGLLVPLKDNYTFLDLLVDYRKKSEVILVSANTLGTINHTLLTIDVLKRNDIMIKGLVFNNKDNVQDEKLLRNNIETISKIGKVDVIADYGYGE</sequence>
<evidence type="ECO:0000313" key="13">
    <source>
        <dbReference type="EMBL" id="GLI56507.1"/>
    </source>
</evidence>
<feature type="binding site" evidence="11">
    <location>
        <begin position="213"/>
        <end position="218"/>
    </location>
    <ligand>
        <name>ATP</name>
        <dbReference type="ChEBI" id="CHEBI:30616"/>
    </ligand>
</feature>
<feature type="binding site" evidence="10">
    <location>
        <begin position="93"/>
        <end position="96"/>
    </location>
    <ligand>
        <name>ATP</name>
        <dbReference type="ChEBI" id="CHEBI:30616"/>
    </ligand>
</feature>
<dbReference type="Gene3D" id="3.40.50.300">
    <property type="entry name" value="P-loop containing nucleotide triphosphate hydrolases"/>
    <property type="match status" value="2"/>
</dbReference>
<evidence type="ECO:0000256" key="1">
    <source>
        <dbReference type="ARBA" id="ARBA00007587"/>
    </source>
</evidence>
<dbReference type="EC" id="6.3.3.3" evidence="11"/>
<keyword evidence="11" id="KW-0436">Ligase</keyword>
<dbReference type="SUPFAM" id="SSF57716">
    <property type="entry name" value="Glucocorticoid receptor-like (DNA-binding domain)"/>
    <property type="match status" value="1"/>
</dbReference>
<keyword evidence="8 10" id="KW-0862">Zinc</keyword>
<gene>
    <name evidence="10" type="primary">tdk</name>
    <name evidence="11" type="synonym">bioD</name>
    <name evidence="13" type="ORF">PM10SUCC1_20210</name>
</gene>